<dbReference type="Proteomes" id="UP000324222">
    <property type="component" value="Unassembled WGS sequence"/>
</dbReference>
<evidence type="ECO:0000313" key="2">
    <source>
        <dbReference type="Proteomes" id="UP000324222"/>
    </source>
</evidence>
<accession>A0A5B7EGS4</accession>
<proteinExistence type="predicted"/>
<keyword evidence="2" id="KW-1185">Reference proteome</keyword>
<name>A0A5B7EGS4_PORTR</name>
<organism evidence="1 2">
    <name type="scientific">Portunus trituberculatus</name>
    <name type="common">Swimming crab</name>
    <name type="synonym">Neptunus trituberculatus</name>
    <dbReference type="NCBI Taxonomy" id="210409"/>
    <lineage>
        <taxon>Eukaryota</taxon>
        <taxon>Metazoa</taxon>
        <taxon>Ecdysozoa</taxon>
        <taxon>Arthropoda</taxon>
        <taxon>Crustacea</taxon>
        <taxon>Multicrustacea</taxon>
        <taxon>Malacostraca</taxon>
        <taxon>Eumalacostraca</taxon>
        <taxon>Eucarida</taxon>
        <taxon>Decapoda</taxon>
        <taxon>Pleocyemata</taxon>
        <taxon>Brachyura</taxon>
        <taxon>Eubrachyura</taxon>
        <taxon>Portunoidea</taxon>
        <taxon>Portunidae</taxon>
        <taxon>Portuninae</taxon>
        <taxon>Portunus</taxon>
    </lineage>
</organism>
<gene>
    <name evidence="1" type="ORF">E2C01_025830</name>
</gene>
<reference evidence="1 2" key="1">
    <citation type="submission" date="2019-05" db="EMBL/GenBank/DDBJ databases">
        <title>Another draft genome of Portunus trituberculatus and its Hox gene families provides insights of decapod evolution.</title>
        <authorList>
            <person name="Jeong J.-H."/>
            <person name="Song I."/>
            <person name="Kim S."/>
            <person name="Choi T."/>
            <person name="Kim D."/>
            <person name="Ryu S."/>
            <person name="Kim W."/>
        </authorList>
    </citation>
    <scope>NUCLEOTIDE SEQUENCE [LARGE SCALE GENOMIC DNA]</scope>
    <source>
        <tissue evidence="1">Muscle</tissue>
    </source>
</reference>
<evidence type="ECO:0000313" key="1">
    <source>
        <dbReference type="EMBL" id="MPC32517.1"/>
    </source>
</evidence>
<dbReference type="EMBL" id="VSRR010002643">
    <property type="protein sequence ID" value="MPC32517.1"/>
    <property type="molecule type" value="Genomic_DNA"/>
</dbReference>
<dbReference type="AlphaFoldDB" id="A0A5B7EGS4"/>
<protein>
    <submittedName>
        <fullName evidence="1">Uncharacterized protein</fullName>
    </submittedName>
</protein>
<sequence length="170" mass="19156">MGSYHCWPLQILTYSITKLTYVEVLLQLLLIRRPHHLHVLLELSGGPWCLVALGRGERVVEPEVVEASHERRPEHVRQLLAVDGPVRLQRGTYITFCTVAAAWFTGDASLGKSPNALWWLNTYRKLFWWMSECKSAICITGALICASLIRSIVRSRTSRGSVGADLSQEV</sequence>
<comment type="caution">
    <text evidence="1">The sequence shown here is derived from an EMBL/GenBank/DDBJ whole genome shotgun (WGS) entry which is preliminary data.</text>
</comment>